<keyword evidence="2" id="KW-1185">Reference proteome</keyword>
<evidence type="ECO:0000313" key="2">
    <source>
        <dbReference type="Proteomes" id="UP000198362"/>
    </source>
</evidence>
<dbReference type="Pfam" id="PF13692">
    <property type="entry name" value="Glyco_trans_1_4"/>
    <property type="match status" value="1"/>
</dbReference>
<dbReference type="Gene3D" id="3.40.50.2000">
    <property type="entry name" value="Glycogen Phosphorylase B"/>
    <property type="match status" value="2"/>
</dbReference>
<reference evidence="1 2" key="1">
    <citation type="submission" date="2017-06" db="EMBL/GenBank/DDBJ databases">
        <authorList>
            <person name="Kim H.J."/>
            <person name="Triplett B.A."/>
        </authorList>
    </citation>
    <scope>NUCLEOTIDE SEQUENCE [LARGE SCALE GENOMIC DNA]</scope>
    <source>
        <strain evidence="1 2">CGMCC 4.5593</strain>
    </source>
</reference>
<keyword evidence="1" id="KW-0808">Transferase</keyword>
<dbReference type="EMBL" id="FZPH01000001">
    <property type="protein sequence ID" value="SNS72430.1"/>
    <property type="molecule type" value="Genomic_DNA"/>
</dbReference>
<dbReference type="PANTHER" id="PTHR12526">
    <property type="entry name" value="GLYCOSYLTRANSFERASE"/>
    <property type="match status" value="1"/>
</dbReference>
<dbReference type="SUPFAM" id="SSF53756">
    <property type="entry name" value="UDP-Glycosyltransferase/glycogen phosphorylase"/>
    <property type="match status" value="1"/>
</dbReference>
<dbReference type="PANTHER" id="PTHR12526:SF600">
    <property type="entry name" value="GLYCOSYL TRANSFERASE GROUP 1"/>
    <property type="match status" value="1"/>
</dbReference>
<gene>
    <name evidence="1" type="ORF">SAMN05421812_101555</name>
</gene>
<dbReference type="OrthoDB" id="5142720at2"/>
<dbReference type="AlphaFoldDB" id="A0A239GTH0"/>
<evidence type="ECO:0000313" key="1">
    <source>
        <dbReference type="EMBL" id="SNS72430.1"/>
    </source>
</evidence>
<dbReference type="RefSeq" id="WP_089244257.1">
    <property type="nucleotide sequence ID" value="NZ_FZPH01000001.1"/>
</dbReference>
<organism evidence="1 2">
    <name type="scientific">Asanoa hainanensis</name>
    <dbReference type="NCBI Taxonomy" id="560556"/>
    <lineage>
        <taxon>Bacteria</taxon>
        <taxon>Bacillati</taxon>
        <taxon>Actinomycetota</taxon>
        <taxon>Actinomycetes</taxon>
        <taxon>Micromonosporales</taxon>
        <taxon>Micromonosporaceae</taxon>
        <taxon>Asanoa</taxon>
    </lineage>
</organism>
<accession>A0A239GTH0</accession>
<dbReference type="GO" id="GO:0016757">
    <property type="term" value="F:glycosyltransferase activity"/>
    <property type="evidence" value="ECO:0007669"/>
    <property type="project" value="TreeGrafter"/>
</dbReference>
<dbReference type="Proteomes" id="UP000198362">
    <property type="component" value="Unassembled WGS sequence"/>
</dbReference>
<sequence>MRILFVAPWIPAGIRPRSHTILDLLAESHEVRFLGLVHDAAETELARDLPVADPLLVGNPKWARLVRSGRALLTGRSLQTGYADPRGLRAALRAEIASWRPDVVHLNVFRTAHLVEACGDTPVLIDLDEFRSDYYAQLAATGSNPLWRALGRVEHRRMKAREDDLVARGVPIIVSAAGDDRPGTHVVRSPCDLPRRAALPEGPPEVLFVGRLSYEANVAGLRWFLDECWPGIRAAVPGVRLTIVGSEPPADLSARAGDGVTLHADVPDVAPYYARATVAIAPIFRGTGVQLKLIQALSVGVPVVVTPTVAERAEVRDHEHALVAATPAEWVSAIAEVAGSPALATRLADNGRDWAVAHHGREAVRAQLAVAYSTLSKPGFPAAPSSHTLT</sequence>
<protein>
    <submittedName>
        <fullName evidence="1">Glycosyltransferase involved in cell wall bisynthesis</fullName>
    </submittedName>
</protein>
<proteinExistence type="predicted"/>
<name>A0A239GTH0_9ACTN</name>